<protein>
    <recommendedName>
        <fullName evidence="2">Putative plant transposon protein domain-containing protein</fullName>
    </recommendedName>
</protein>
<feature type="domain" description="Putative plant transposon protein" evidence="2">
    <location>
        <begin position="127"/>
        <end position="292"/>
    </location>
</feature>
<dbReference type="Proteomes" id="UP001371456">
    <property type="component" value="Unassembled WGS sequence"/>
</dbReference>
<accession>A0AAN8SVM1</accession>
<evidence type="ECO:0000313" key="4">
    <source>
        <dbReference type="Proteomes" id="UP001371456"/>
    </source>
</evidence>
<reference evidence="3 4" key="1">
    <citation type="submission" date="2024-02" db="EMBL/GenBank/DDBJ databases">
        <title>de novo genome assembly of Solanum bulbocastanum strain 11H21.</title>
        <authorList>
            <person name="Hosaka A.J."/>
        </authorList>
    </citation>
    <scope>NUCLEOTIDE SEQUENCE [LARGE SCALE GENOMIC DNA]</scope>
    <source>
        <tissue evidence="3">Young leaves</tissue>
    </source>
</reference>
<dbReference type="EMBL" id="JBANQN010000012">
    <property type="protein sequence ID" value="KAK6773567.1"/>
    <property type="molecule type" value="Genomic_DNA"/>
</dbReference>
<dbReference type="InterPro" id="IPR046796">
    <property type="entry name" value="Transposase_32_dom"/>
</dbReference>
<evidence type="ECO:0000259" key="2">
    <source>
        <dbReference type="Pfam" id="PF20167"/>
    </source>
</evidence>
<dbReference type="AlphaFoldDB" id="A0AAN8SVM1"/>
<name>A0AAN8SVM1_SOLBU</name>
<sequence length="470" mass="52340">MTNTSQVSLRPSKRLKNPSVSFSPVEISGSSMDDLPASSASNKKSSPSGHASKKHKADSVDFKPEDLQLFWSSVEKAKFMAFKDRTSAPGRVICLNQLEGSHCLVNMYFNFQKLHLFFLLCENEVFEEPVKMFYANLRVSKDNGELETLVLGYRIVLSQDLLEKVFGTKFSGRIPFFSGNWPDDFEVTLEEAKRAIAEKGLNLSDFGPSTICFEHRILAHIVATTLLPRKSSLSSLTIRDVFVVYCLIRKIKINWAEWFLGYMEESSQDSSGSASLPYGMVISRILKVVGVDLSEYTANKISATYDLTTFASMGYTLANGRWTKKALSKPKVGFSDNEKATATSEIDILKVSVAELMKETMEIKHTLAGVVDGLQKVQDSLSSISTLSEGTSSGMGNLKLQLNHLRSELVKSFNKVLNQVDSKVARVEVSQNELATTVQSSYFSLSKLTEKTYHSFEGIINTLNYFLADR</sequence>
<gene>
    <name evidence="3" type="ORF">RDI58_028805</name>
</gene>
<evidence type="ECO:0000313" key="3">
    <source>
        <dbReference type="EMBL" id="KAK6773567.1"/>
    </source>
</evidence>
<dbReference type="Pfam" id="PF20167">
    <property type="entry name" value="Transposase_32"/>
    <property type="match status" value="1"/>
</dbReference>
<keyword evidence="4" id="KW-1185">Reference proteome</keyword>
<organism evidence="3 4">
    <name type="scientific">Solanum bulbocastanum</name>
    <name type="common">Wild potato</name>
    <dbReference type="NCBI Taxonomy" id="147425"/>
    <lineage>
        <taxon>Eukaryota</taxon>
        <taxon>Viridiplantae</taxon>
        <taxon>Streptophyta</taxon>
        <taxon>Embryophyta</taxon>
        <taxon>Tracheophyta</taxon>
        <taxon>Spermatophyta</taxon>
        <taxon>Magnoliopsida</taxon>
        <taxon>eudicotyledons</taxon>
        <taxon>Gunneridae</taxon>
        <taxon>Pentapetalae</taxon>
        <taxon>asterids</taxon>
        <taxon>lamiids</taxon>
        <taxon>Solanales</taxon>
        <taxon>Solanaceae</taxon>
        <taxon>Solanoideae</taxon>
        <taxon>Solaneae</taxon>
        <taxon>Solanum</taxon>
    </lineage>
</organism>
<proteinExistence type="predicted"/>
<evidence type="ECO:0000256" key="1">
    <source>
        <dbReference type="SAM" id="MobiDB-lite"/>
    </source>
</evidence>
<feature type="compositionally biased region" description="Low complexity" evidence="1">
    <location>
        <begin position="36"/>
        <end position="48"/>
    </location>
</feature>
<feature type="region of interest" description="Disordered" evidence="1">
    <location>
        <begin position="1"/>
        <end position="59"/>
    </location>
</feature>
<comment type="caution">
    <text evidence="3">The sequence shown here is derived from an EMBL/GenBank/DDBJ whole genome shotgun (WGS) entry which is preliminary data.</text>
</comment>